<comment type="caution">
    <text evidence="1">The sequence shown here is derived from an EMBL/GenBank/DDBJ whole genome shotgun (WGS) entry which is preliminary data.</text>
</comment>
<reference evidence="1" key="1">
    <citation type="submission" date="2019-08" db="EMBL/GenBank/DDBJ databases">
        <authorList>
            <person name="Kucharzyk K."/>
            <person name="Murdoch R.W."/>
            <person name="Higgins S."/>
            <person name="Loffler F."/>
        </authorList>
    </citation>
    <scope>NUCLEOTIDE SEQUENCE</scope>
</reference>
<protein>
    <submittedName>
        <fullName evidence="1">Uncharacterized protein</fullName>
    </submittedName>
</protein>
<organism evidence="1">
    <name type="scientific">bioreactor metagenome</name>
    <dbReference type="NCBI Taxonomy" id="1076179"/>
    <lineage>
        <taxon>unclassified sequences</taxon>
        <taxon>metagenomes</taxon>
        <taxon>ecological metagenomes</taxon>
    </lineage>
</organism>
<proteinExistence type="predicted"/>
<sequence>MAGTHLRHHVGHEALRKGFFKKGDRVADDAEGMRRLFRGALLRLFDRLVKRTDDLVEVVLCDAALQRLDVGVDDDRDAAVHLHRPGLVAAHSTGSSREKDAVFHISAVMFDANGGKRLKGALDDSLGPDIFPRRRRVLRKDGKILRFKIVECLP</sequence>
<accession>A0A645DG50</accession>
<evidence type="ECO:0000313" key="1">
    <source>
        <dbReference type="EMBL" id="MPM88434.1"/>
    </source>
</evidence>
<name>A0A645DG50_9ZZZZ</name>
<dbReference type="AlphaFoldDB" id="A0A645DG50"/>
<gene>
    <name evidence="1" type="ORF">SDC9_135538</name>
</gene>
<dbReference type="EMBL" id="VSSQ01036055">
    <property type="protein sequence ID" value="MPM88434.1"/>
    <property type="molecule type" value="Genomic_DNA"/>
</dbReference>